<name>A0A1H5XS30_9BACT</name>
<protein>
    <submittedName>
        <fullName evidence="2">Uncharacterized protein</fullName>
    </submittedName>
</protein>
<dbReference type="AlphaFoldDB" id="A0A1H5XS30"/>
<feature type="compositionally biased region" description="Basic residues" evidence="1">
    <location>
        <begin position="64"/>
        <end position="74"/>
    </location>
</feature>
<feature type="region of interest" description="Disordered" evidence="1">
    <location>
        <begin position="53"/>
        <end position="74"/>
    </location>
</feature>
<evidence type="ECO:0000313" key="3">
    <source>
        <dbReference type="Proteomes" id="UP000236728"/>
    </source>
</evidence>
<gene>
    <name evidence="2" type="ORF">SAMN05421819_1944</name>
</gene>
<evidence type="ECO:0000256" key="1">
    <source>
        <dbReference type="SAM" id="MobiDB-lite"/>
    </source>
</evidence>
<sequence length="74" mass="8740">MQEWVAADPSRTIRIFESFEEQDRETIRYWKAQPFGAKMRAIAEMAEAFSRQHGIDTDAQGPRRVTRRIQRTRG</sequence>
<keyword evidence="3" id="KW-1185">Reference proteome</keyword>
<evidence type="ECO:0000313" key="2">
    <source>
        <dbReference type="EMBL" id="SEG14488.1"/>
    </source>
</evidence>
<reference evidence="2 3" key="1">
    <citation type="submission" date="2016-10" db="EMBL/GenBank/DDBJ databases">
        <authorList>
            <person name="de Groot N.N."/>
        </authorList>
    </citation>
    <scope>NUCLEOTIDE SEQUENCE [LARGE SCALE GENOMIC DNA]</scope>
    <source>
        <strain evidence="2 3">DSM 22489</strain>
    </source>
</reference>
<proteinExistence type="predicted"/>
<accession>A0A1H5XS30</accession>
<organism evidence="2 3">
    <name type="scientific">Bryocella elongata</name>
    <dbReference type="NCBI Taxonomy" id="863522"/>
    <lineage>
        <taxon>Bacteria</taxon>
        <taxon>Pseudomonadati</taxon>
        <taxon>Acidobacteriota</taxon>
        <taxon>Terriglobia</taxon>
        <taxon>Terriglobales</taxon>
        <taxon>Acidobacteriaceae</taxon>
        <taxon>Bryocella</taxon>
    </lineage>
</organism>
<dbReference type="Proteomes" id="UP000236728">
    <property type="component" value="Unassembled WGS sequence"/>
</dbReference>
<dbReference type="EMBL" id="FNVA01000003">
    <property type="protein sequence ID" value="SEG14488.1"/>
    <property type="molecule type" value="Genomic_DNA"/>
</dbReference>